<evidence type="ECO:0000256" key="7">
    <source>
        <dbReference type="PIRSR" id="PIRSR000137-2"/>
    </source>
</evidence>
<dbReference type="SUPFAM" id="SSF51905">
    <property type="entry name" value="FAD/NAD(P)-binding domain"/>
    <property type="match status" value="1"/>
</dbReference>
<evidence type="ECO:0000256" key="5">
    <source>
        <dbReference type="ARBA" id="ARBA00022512"/>
    </source>
</evidence>
<dbReference type="PANTHER" id="PTHR11552:SF134">
    <property type="entry name" value="GLUCOSE-METHANOL-CHOLINE OXIDOREDUCTASE N-TERMINAL DOMAIN-CONTAINING PROTEIN"/>
    <property type="match status" value="1"/>
</dbReference>
<feature type="binding site" evidence="7">
    <location>
        <begin position="497"/>
        <end position="498"/>
    </location>
    <ligand>
        <name>FAD</name>
        <dbReference type="ChEBI" id="CHEBI:57692"/>
    </ligand>
</feature>
<reference evidence="10 11" key="1">
    <citation type="journal article" date="2023" name="IMA Fungus">
        <title>Comparative genomic study of the Penicillium genus elucidates a diverse pangenome and 15 lateral gene transfer events.</title>
        <authorList>
            <person name="Petersen C."/>
            <person name="Sorensen T."/>
            <person name="Nielsen M.R."/>
            <person name="Sondergaard T.E."/>
            <person name="Sorensen J.L."/>
            <person name="Fitzpatrick D.A."/>
            <person name="Frisvad J.C."/>
            <person name="Nielsen K.L."/>
        </authorList>
    </citation>
    <scope>NUCLEOTIDE SEQUENCE [LARGE SCALE GENOMIC DNA]</scope>
    <source>
        <strain evidence="10 11">IBT 35679</strain>
    </source>
</reference>
<evidence type="ECO:0000259" key="9">
    <source>
        <dbReference type="Pfam" id="PF05199"/>
    </source>
</evidence>
<evidence type="ECO:0000256" key="6">
    <source>
        <dbReference type="PIRSR" id="PIRSR000137-1"/>
    </source>
</evidence>
<feature type="active site" description="Proton acceptor" evidence="6">
    <location>
        <position position="542"/>
    </location>
</feature>
<keyword evidence="5" id="KW-0134">Cell wall</keyword>
<dbReference type="GO" id="GO:0050660">
    <property type="term" value="F:flavin adenine dinucleotide binding"/>
    <property type="evidence" value="ECO:0007669"/>
    <property type="project" value="InterPro"/>
</dbReference>
<comment type="subcellular location">
    <subcellularLocation>
        <location evidence="2">Cytoplasm</location>
    </subcellularLocation>
    <subcellularLocation>
        <location evidence="1">Secreted</location>
        <location evidence="1">Cell wall</location>
    </subcellularLocation>
</comment>
<feature type="binding site" evidence="7">
    <location>
        <position position="230"/>
    </location>
    <ligand>
        <name>FAD</name>
        <dbReference type="ChEBI" id="CHEBI:57692"/>
    </ligand>
</feature>
<evidence type="ECO:0000313" key="11">
    <source>
        <dbReference type="Proteomes" id="UP001220324"/>
    </source>
</evidence>
<evidence type="ECO:0000256" key="1">
    <source>
        <dbReference type="ARBA" id="ARBA00004191"/>
    </source>
</evidence>
<comment type="caution">
    <text evidence="10">The sequence shown here is derived from an EMBL/GenBank/DDBJ whole genome shotgun (WGS) entry which is preliminary data.</text>
</comment>
<feature type="domain" description="Glucose-methanol-choline oxidoreductase C-terminal" evidence="9">
    <location>
        <begin position="418"/>
        <end position="550"/>
    </location>
</feature>
<sequence>MSPFEFVIVGSGPAGSALAAQLAKSPAQPRVLLLEAGESKEDRNLRVDGQRFTTFQDQSMNWGYKTSPQKDCNDREIDYSRGRCMGGSSAINFGVYSVGARDDYQEWARIVGDEDFAWETIQRRFKELETFHGKIPEGLSKKYADPKSEDHGSEGPLHVGFAREWERDFTELLDVFEEAGFPLNPDHNSGNPIGMSVLINSASNGLRSTAEDLVIGYEKDNLTIITGAPVQRVLLEGKKAVGVESNGKKYYATREVILSAGSLNDPRILMHSGIGPATQLKAHNIDVVLDVPAIGQGLRDHCFVPMVNTRTDSSTDRKSFYGSQAAMDAAQKQWQENGTGPWAKFACELGIGWFKLTEQLTSWPEFHALSKDEQTYLLQETIPHYEIITHFPIHWFIPEFPPEALNYSCLLVFLFNAQTRGEVTLQSTDPDAPLRFNPKFLAHPFDRRLAIEALRDSFRVAKHESYTKDNLAELAMPKSESDEDLLEYWRQNISSSWHMTGTVKMGKKGDLDAVVDPEFKVKGIENLRVADMAVVPVLVNAHVQATAYITGVTCAEKLVKEYNLA</sequence>
<dbReference type="Proteomes" id="UP001220324">
    <property type="component" value="Unassembled WGS sequence"/>
</dbReference>
<feature type="binding site" evidence="7">
    <location>
        <begin position="92"/>
        <end position="95"/>
    </location>
    <ligand>
        <name>FAD</name>
        <dbReference type="ChEBI" id="CHEBI:57692"/>
    </ligand>
</feature>
<dbReference type="InterPro" id="IPR007867">
    <property type="entry name" value="GMC_OxRtase_C"/>
</dbReference>
<dbReference type="Pfam" id="PF05199">
    <property type="entry name" value="GMC_oxred_C"/>
    <property type="match status" value="1"/>
</dbReference>
<keyword evidence="7" id="KW-0274">FAD</keyword>
<dbReference type="PIRSF" id="PIRSF000137">
    <property type="entry name" value="Alcohol_oxidase"/>
    <property type="match status" value="1"/>
</dbReference>
<evidence type="ECO:0008006" key="12">
    <source>
        <dbReference type="Google" id="ProtNLM"/>
    </source>
</evidence>
<proteinExistence type="inferred from homology"/>
<dbReference type="GO" id="GO:0016614">
    <property type="term" value="F:oxidoreductase activity, acting on CH-OH group of donors"/>
    <property type="evidence" value="ECO:0007669"/>
    <property type="project" value="InterPro"/>
</dbReference>
<evidence type="ECO:0000259" key="8">
    <source>
        <dbReference type="Pfam" id="PF00732"/>
    </source>
</evidence>
<dbReference type="Pfam" id="PF00732">
    <property type="entry name" value="GMC_oxred_N"/>
    <property type="match status" value="1"/>
</dbReference>
<dbReference type="InterPro" id="IPR000172">
    <property type="entry name" value="GMC_OxRdtase_N"/>
</dbReference>
<dbReference type="GO" id="GO:0005737">
    <property type="term" value="C:cytoplasm"/>
    <property type="evidence" value="ECO:0007669"/>
    <property type="project" value="UniProtKB-SubCell"/>
</dbReference>
<dbReference type="EMBL" id="JAQIZZ010000008">
    <property type="protein sequence ID" value="KAJ5526468.1"/>
    <property type="molecule type" value="Genomic_DNA"/>
</dbReference>
<protein>
    <recommendedName>
        <fullName evidence="12">Glucose-methanol-choline oxidoreductase N-terminal domain-containing protein</fullName>
    </recommendedName>
</protein>
<evidence type="ECO:0000313" key="10">
    <source>
        <dbReference type="EMBL" id="KAJ5526468.1"/>
    </source>
</evidence>
<keyword evidence="7" id="KW-0285">Flavoprotein</keyword>
<feature type="domain" description="Glucose-methanol-choline oxidoreductase N-terminal" evidence="8">
    <location>
        <begin position="5"/>
        <end position="302"/>
    </location>
</feature>
<accession>A0AAD6CMU0</accession>
<dbReference type="AlphaFoldDB" id="A0AAD6CMU0"/>
<organism evidence="10 11">
    <name type="scientific">Penicillium frequentans</name>
    <dbReference type="NCBI Taxonomy" id="3151616"/>
    <lineage>
        <taxon>Eukaryota</taxon>
        <taxon>Fungi</taxon>
        <taxon>Dikarya</taxon>
        <taxon>Ascomycota</taxon>
        <taxon>Pezizomycotina</taxon>
        <taxon>Eurotiomycetes</taxon>
        <taxon>Eurotiomycetidae</taxon>
        <taxon>Eurotiales</taxon>
        <taxon>Aspergillaceae</taxon>
        <taxon>Penicillium</taxon>
    </lineage>
</organism>
<dbReference type="Gene3D" id="3.30.560.10">
    <property type="entry name" value="Glucose Oxidase, domain 3"/>
    <property type="match status" value="1"/>
</dbReference>
<keyword evidence="5" id="KW-0964">Secreted</keyword>
<keyword evidence="4" id="KW-0963">Cytoplasm</keyword>
<dbReference type="InterPro" id="IPR036188">
    <property type="entry name" value="FAD/NAD-bd_sf"/>
</dbReference>
<dbReference type="PANTHER" id="PTHR11552">
    <property type="entry name" value="GLUCOSE-METHANOL-CHOLINE GMC OXIDOREDUCTASE"/>
    <property type="match status" value="1"/>
</dbReference>
<name>A0AAD6CMU0_9EURO</name>
<dbReference type="InterPro" id="IPR012132">
    <property type="entry name" value="GMC_OxRdtase"/>
</dbReference>
<evidence type="ECO:0000256" key="3">
    <source>
        <dbReference type="ARBA" id="ARBA00010790"/>
    </source>
</evidence>
<evidence type="ECO:0000256" key="4">
    <source>
        <dbReference type="ARBA" id="ARBA00022490"/>
    </source>
</evidence>
<dbReference type="Gene3D" id="3.50.50.60">
    <property type="entry name" value="FAD/NAD(P)-binding domain"/>
    <property type="match status" value="1"/>
</dbReference>
<gene>
    <name evidence="10" type="ORF">N7494_013118</name>
</gene>
<dbReference type="SUPFAM" id="SSF54373">
    <property type="entry name" value="FAD-linked reductases, C-terminal domain"/>
    <property type="match status" value="1"/>
</dbReference>
<keyword evidence="11" id="KW-1185">Reference proteome</keyword>
<comment type="cofactor">
    <cofactor evidence="7">
        <name>FAD</name>
        <dbReference type="ChEBI" id="CHEBI:57692"/>
    </cofactor>
</comment>
<comment type="similarity">
    <text evidence="3">Belongs to the GMC oxidoreductase family.</text>
</comment>
<feature type="active site" description="Proton donor" evidence="6">
    <location>
        <position position="498"/>
    </location>
</feature>
<evidence type="ECO:0000256" key="2">
    <source>
        <dbReference type="ARBA" id="ARBA00004496"/>
    </source>
</evidence>